<evidence type="ECO:0000256" key="2">
    <source>
        <dbReference type="ARBA" id="ARBA00022643"/>
    </source>
</evidence>
<dbReference type="SUPFAM" id="SSF55785">
    <property type="entry name" value="PYP-like sensor domain (PAS domain)"/>
    <property type="match status" value="1"/>
</dbReference>
<dbReference type="OrthoDB" id="7991996at2"/>
<comment type="caution">
    <text evidence="7">The sequence shown here is derived from an EMBL/GenBank/DDBJ whole genome shotgun (WGS) entry which is preliminary data.</text>
</comment>
<dbReference type="Gene3D" id="3.30.565.10">
    <property type="entry name" value="Histidine kinase-like ATPase, C-terminal domain"/>
    <property type="match status" value="1"/>
</dbReference>
<dbReference type="Gene3D" id="3.30.450.20">
    <property type="entry name" value="PAS domain"/>
    <property type="match status" value="1"/>
</dbReference>
<dbReference type="Pfam" id="PF13581">
    <property type="entry name" value="HATPase_c_2"/>
    <property type="match status" value="1"/>
</dbReference>
<gene>
    <name evidence="7" type="ORF">C8J25_12030</name>
</gene>
<dbReference type="CDD" id="cd00130">
    <property type="entry name" value="PAS"/>
    <property type="match status" value="1"/>
</dbReference>
<proteinExistence type="predicted"/>
<evidence type="ECO:0000313" key="8">
    <source>
        <dbReference type="Proteomes" id="UP000244013"/>
    </source>
</evidence>
<dbReference type="SMART" id="SM00086">
    <property type="entry name" value="PAC"/>
    <property type="match status" value="1"/>
</dbReference>
<dbReference type="GeneID" id="91007898"/>
<dbReference type="SUPFAM" id="SSF55874">
    <property type="entry name" value="ATPase domain of HSP90 chaperone/DNA topoisomerase II/histidine kinase"/>
    <property type="match status" value="1"/>
</dbReference>
<name>A0A2T5TW75_9SPHN</name>
<evidence type="ECO:0000259" key="6">
    <source>
        <dbReference type="PROSITE" id="PS50113"/>
    </source>
</evidence>
<sequence length="366" mass="40223">MKQRDDWHLTEALDYEHGRADPFAAAVRATRMPMVITDPAQTDNPIVFCNEAFQTLSGYDRSEIIGRNCRFLQGPDTDREQVAKVRRAIDAQTDIAVDLLNYRKDGSAFWNALYLSPVRNDAGKVVFFFASQLDVTDRVKAQTIISKQKLLVEQEVEARTSDLEAALDAKTLLLHEVDHRVKNNLTMIGSLLRLQARSISDPAVSSKLETMLERVDALATVHRRLYQSDDVTRFDVGAFTENLIGDVVGASRRDDIKLVSNISQIEVPSSKAASLGLILNEIATNAIKHAFANGRAGTISVLTALEGNNALIEITDDGHGLASNDVQPDGIGKMLISRLAKQVRADVVWSDAAPGVRVSLSFPVDD</sequence>
<keyword evidence="3" id="KW-0157">Chromophore</keyword>
<dbReference type="InterPro" id="IPR036890">
    <property type="entry name" value="HATPase_C_sf"/>
</dbReference>
<dbReference type="PROSITE" id="PS50109">
    <property type="entry name" value="HIS_KIN"/>
    <property type="match status" value="1"/>
</dbReference>
<protein>
    <submittedName>
        <fullName evidence="7">PAS domain S-box-containing protein</fullName>
    </submittedName>
</protein>
<evidence type="ECO:0000259" key="4">
    <source>
        <dbReference type="PROSITE" id="PS50109"/>
    </source>
</evidence>
<dbReference type="InterPro" id="IPR000700">
    <property type="entry name" value="PAS-assoc_C"/>
</dbReference>
<dbReference type="PROSITE" id="PS50113">
    <property type="entry name" value="PAC"/>
    <property type="match status" value="1"/>
</dbReference>
<feature type="domain" description="PAC" evidence="6">
    <location>
        <begin position="93"/>
        <end position="147"/>
    </location>
</feature>
<dbReference type="EMBL" id="QAYE01000020">
    <property type="protein sequence ID" value="PTW43516.1"/>
    <property type="molecule type" value="Genomic_DNA"/>
</dbReference>
<dbReference type="SMART" id="SM00091">
    <property type="entry name" value="PAS"/>
    <property type="match status" value="1"/>
</dbReference>
<dbReference type="PANTHER" id="PTHR47429">
    <property type="entry name" value="PROTEIN TWIN LOV 1"/>
    <property type="match status" value="1"/>
</dbReference>
<accession>A0A2T5TW75</accession>
<dbReference type="NCBIfam" id="TIGR00229">
    <property type="entry name" value="sensory_box"/>
    <property type="match status" value="1"/>
</dbReference>
<evidence type="ECO:0000313" key="7">
    <source>
        <dbReference type="EMBL" id="PTW43516.1"/>
    </source>
</evidence>
<reference evidence="7 8" key="1">
    <citation type="submission" date="2018-04" db="EMBL/GenBank/DDBJ databases">
        <title>Genomic Encyclopedia of Type Strains, Phase III (KMG-III): the genomes of soil and plant-associated and newly described type strains.</title>
        <authorList>
            <person name="Whitman W."/>
        </authorList>
    </citation>
    <scope>NUCLEOTIDE SEQUENCE [LARGE SCALE GENOMIC DNA]</scope>
    <source>
        <strain evidence="7 8">MA-olki</strain>
    </source>
</reference>
<dbReference type="Pfam" id="PF13426">
    <property type="entry name" value="PAS_9"/>
    <property type="match status" value="1"/>
</dbReference>
<organism evidence="7 8">
    <name type="scientific">Sphingomonas faeni</name>
    <dbReference type="NCBI Taxonomy" id="185950"/>
    <lineage>
        <taxon>Bacteria</taxon>
        <taxon>Pseudomonadati</taxon>
        <taxon>Pseudomonadota</taxon>
        <taxon>Alphaproteobacteria</taxon>
        <taxon>Sphingomonadales</taxon>
        <taxon>Sphingomonadaceae</taxon>
        <taxon>Sphingomonas</taxon>
    </lineage>
</organism>
<dbReference type="InterPro" id="IPR003594">
    <property type="entry name" value="HATPase_dom"/>
</dbReference>
<dbReference type="InterPro" id="IPR035965">
    <property type="entry name" value="PAS-like_dom_sf"/>
</dbReference>
<dbReference type="Proteomes" id="UP000244013">
    <property type="component" value="Unassembled WGS sequence"/>
</dbReference>
<evidence type="ECO:0000259" key="5">
    <source>
        <dbReference type="PROSITE" id="PS50112"/>
    </source>
</evidence>
<dbReference type="InterPro" id="IPR005467">
    <property type="entry name" value="His_kinase_dom"/>
</dbReference>
<keyword evidence="2" id="KW-0288">FMN</keyword>
<dbReference type="AlphaFoldDB" id="A0A2T5TW75"/>
<dbReference type="PROSITE" id="PS50112">
    <property type="entry name" value="PAS"/>
    <property type="match status" value="1"/>
</dbReference>
<dbReference type="InterPro" id="IPR011495">
    <property type="entry name" value="Sig_transdc_His_kin_sub2_dim/P"/>
</dbReference>
<dbReference type="PANTHER" id="PTHR47429:SF2">
    <property type="entry name" value="PROTEIN TWIN LOV 1"/>
    <property type="match status" value="1"/>
</dbReference>
<feature type="domain" description="PAS" evidence="5">
    <location>
        <begin position="19"/>
        <end position="92"/>
    </location>
</feature>
<dbReference type="InterPro" id="IPR001610">
    <property type="entry name" value="PAC"/>
</dbReference>
<dbReference type="Pfam" id="PF07568">
    <property type="entry name" value="HisKA_2"/>
    <property type="match status" value="1"/>
</dbReference>
<evidence type="ECO:0000256" key="1">
    <source>
        <dbReference type="ARBA" id="ARBA00022630"/>
    </source>
</evidence>
<keyword evidence="1" id="KW-0285">Flavoprotein</keyword>
<feature type="domain" description="Histidine kinase" evidence="4">
    <location>
        <begin position="176"/>
        <end position="366"/>
    </location>
</feature>
<evidence type="ECO:0000256" key="3">
    <source>
        <dbReference type="ARBA" id="ARBA00022991"/>
    </source>
</evidence>
<dbReference type="InterPro" id="IPR000014">
    <property type="entry name" value="PAS"/>
</dbReference>
<dbReference type="RefSeq" id="WP_107956042.1">
    <property type="nucleotide sequence ID" value="NZ_QAYE01000020.1"/>
</dbReference>